<protein>
    <recommendedName>
        <fullName evidence="1">DUF1559 domain-containing protein</fullName>
    </recommendedName>
</protein>
<dbReference type="Proteomes" id="UP000318878">
    <property type="component" value="Unassembled WGS sequence"/>
</dbReference>
<evidence type="ECO:0000259" key="1">
    <source>
        <dbReference type="Pfam" id="PF07596"/>
    </source>
</evidence>
<dbReference type="InterPro" id="IPR027558">
    <property type="entry name" value="Pre_pil_HX9DG_C"/>
</dbReference>
<name>A0A5C5UVK7_9BACT</name>
<dbReference type="Pfam" id="PF07596">
    <property type="entry name" value="SBP_bac_10"/>
    <property type="match status" value="1"/>
</dbReference>
<comment type="caution">
    <text evidence="2">The sequence shown here is derived from an EMBL/GenBank/DDBJ whole genome shotgun (WGS) entry which is preliminary data.</text>
</comment>
<gene>
    <name evidence="2" type="ORF">Enr8_49580</name>
</gene>
<evidence type="ECO:0000313" key="3">
    <source>
        <dbReference type="Proteomes" id="UP000318878"/>
    </source>
</evidence>
<dbReference type="EMBL" id="SJPF01000008">
    <property type="protein sequence ID" value="TWT29442.1"/>
    <property type="molecule type" value="Genomic_DNA"/>
</dbReference>
<dbReference type="AlphaFoldDB" id="A0A5C5UVK7"/>
<proteinExistence type="predicted"/>
<accession>A0A5C5UVK7</accession>
<dbReference type="InterPro" id="IPR011453">
    <property type="entry name" value="DUF1559"/>
</dbReference>
<keyword evidence="3" id="KW-1185">Reference proteome</keyword>
<organism evidence="2 3">
    <name type="scientific">Blastopirellula retiformator</name>
    <dbReference type="NCBI Taxonomy" id="2527970"/>
    <lineage>
        <taxon>Bacteria</taxon>
        <taxon>Pseudomonadati</taxon>
        <taxon>Planctomycetota</taxon>
        <taxon>Planctomycetia</taxon>
        <taxon>Pirellulales</taxon>
        <taxon>Pirellulaceae</taxon>
        <taxon>Blastopirellula</taxon>
    </lineage>
</organism>
<evidence type="ECO:0000313" key="2">
    <source>
        <dbReference type="EMBL" id="TWT29442.1"/>
    </source>
</evidence>
<dbReference type="NCBIfam" id="TIGR04294">
    <property type="entry name" value="pre_pil_HX9DG"/>
    <property type="match status" value="1"/>
</dbReference>
<feature type="domain" description="DUF1559" evidence="1">
    <location>
        <begin position="36"/>
        <end position="80"/>
    </location>
</feature>
<sequence>MLVGEKHVDVDQWGVGGSTYADGGAYNGDGFNSMRFAGPGKTLARIIFDNSINIFGSHHPGVCQFVLCDGSVKAIPVTVNAATLGWLAARADGEVVSLDQ</sequence>
<reference evidence="2 3" key="1">
    <citation type="submission" date="2019-02" db="EMBL/GenBank/DDBJ databases">
        <title>Deep-cultivation of Planctomycetes and their phenomic and genomic characterization uncovers novel biology.</title>
        <authorList>
            <person name="Wiegand S."/>
            <person name="Jogler M."/>
            <person name="Boedeker C."/>
            <person name="Pinto D."/>
            <person name="Vollmers J."/>
            <person name="Rivas-Marin E."/>
            <person name="Kohn T."/>
            <person name="Peeters S.H."/>
            <person name="Heuer A."/>
            <person name="Rast P."/>
            <person name="Oberbeckmann S."/>
            <person name="Bunk B."/>
            <person name="Jeske O."/>
            <person name="Meyerdierks A."/>
            <person name="Storesund J.E."/>
            <person name="Kallscheuer N."/>
            <person name="Luecker S."/>
            <person name="Lage O.M."/>
            <person name="Pohl T."/>
            <person name="Merkel B.J."/>
            <person name="Hornburger P."/>
            <person name="Mueller R.-W."/>
            <person name="Bruemmer F."/>
            <person name="Labrenz M."/>
            <person name="Spormann A.M."/>
            <person name="Op Den Camp H."/>
            <person name="Overmann J."/>
            <person name="Amann R."/>
            <person name="Jetten M.S.M."/>
            <person name="Mascher T."/>
            <person name="Medema M.H."/>
            <person name="Devos D.P."/>
            <person name="Kaster A.-K."/>
            <person name="Ovreas L."/>
            <person name="Rohde M."/>
            <person name="Galperin M.Y."/>
            <person name="Jogler C."/>
        </authorList>
    </citation>
    <scope>NUCLEOTIDE SEQUENCE [LARGE SCALE GENOMIC DNA]</scope>
    <source>
        <strain evidence="2 3">Enr8</strain>
    </source>
</reference>